<evidence type="ECO:0000256" key="2">
    <source>
        <dbReference type="ARBA" id="ARBA00022723"/>
    </source>
</evidence>
<dbReference type="InterPro" id="IPR051459">
    <property type="entry name" value="Cytochrome_c-type_DH"/>
</dbReference>
<evidence type="ECO:0000256" key="1">
    <source>
        <dbReference type="ARBA" id="ARBA00022617"/>
    </source>
</evidence>
<evidence type="ECO:0000313" key="7">
    <source>
        <dbReference type="EMBL" id="AEE50410.1"/>
    </source>
</evidence>
<keyword evidence="5" id="KW-0472">Membrane</keyword>
<reference key="2">
    <citation type="submission" date="2011-04" db="EMBL/GenBank/DDBJ databases">
        <title>Complete sequence of chromosome of Haliscomenobacter hydrossis DSM 1100.</title>
        <authorList>
            <consortium name="US DOE Joint Genome Institute (JGI-PGF)"/>
            <person name="Lucas S."/>
            <person name="Han J."/>
            <person name="Lapidus A."/>
            <person name="Bruce D."/>
            <person name="Goodwin L."/>
            <person name="Pitluck S."/>
            <person name="Peters L."/>
            <person name="Kyrpides N."/>
            <person name="Mavromatis K."/>
            <person name="Ivanova N."/>
            <person name="Ovchinnikova G."/>
            <person name="Pagani I."/>
            <person name="Daligault H."/>
            <person name="Detter J.C."/>
            <person name="Han C."/>
            <person name="Land M."/>
            <person name="Hauser L."/>
            <person name="Markowitz V."/>
            <person name="Cheng J.-F."/>
            <person name="Hugenholtz P."/>
            <person name="Woyke T."/>
            <person name="Wu D."/>
            <person name="Verbarg S."/>
            <person name="Frueling A."/>
            <person name="Brambilla E."/>
            <person name="Klenk H.-P."/>
            <person name="Eisen J.A."/>
        </authorList>
    </citation>
    <scope>NUCLEOTIDE SEQUENCE</scope>
    <source>
        <strain>DSM 1100</strain>
    </source>
</reference>
<proteinExistence type="predicted"/>
<evidence type="ECO:0000256" key="3">
    <source>
        <dbReference type="ARBA" id="ARBA00023004"/>
    </source>
</evidence>
<sequence length="364" mass="40085">MKKEGNDAFDQGMLSVIQQLISAISVLMVGLILLTLVFVFNDEITLLLTPKPLPEVPDRSEEAVVLASSAESVYWIAPDITTISDQEKRAQINYGKQLIAHTAKYLGPKGSVKAISNGMNCQNCHLEAGTKVFGNNYGSVASTYPKFRARSGAEEDIYKRVNDCFERSLNGSGLDSSSKEMQAIKSYIEFLGKEVPKGEKAEGSGLKELPYLDRAADVAKGKLVYVDKCQSCHQANGAGLLNAARNEYVYPPLWGKNSYNDGAGLYRVSNFAKYAKYNMPLGVHHSFPQLSDEEAWDVAAFVNSQSRPHKDVPKDWPDIAKKPIDHPFGPYADGFTEQQHKYGPFQPIVAAQQKQAKDSPGIKK</sequence>
<feature type="domain" description="Cytochrome c" evidence="6">
    <location>
        <begin position="216"/>
        <end position="306"/>
    </location>
</feature>
<dbReference type="SUPFAM" id="SSF46626">
    <property type="entry name" value="Cytochrome c"/>
    <property type="match status" value="2"/>
</dbReference>
<name>F4KYK4_HALH1</name>
<evidence type="ECO:0000259" key="6">
    <source>
        <dbReference type="PROSITE" id="PS51007"/>
    </source>
</evidence>
<dbReference type="Pfam" id="PF00034">
    <property type="entry name" value="Cytochrom_C"/>
    <property type="match status" value="1"/>
</dbReference>
<keyword evidence="2 4" id="KW-0479">Metal-binding</keyword>
<dbReference type="eggNOG" id="COG3258">
    <property type="taxonomic scope" value="Bacteria"/>
</dbReference>
<keyword evidence="5" id="KW-0812">Transmembrane</keyword>
<dbReference type="RefSeq" id="WP_013764959.1">
    <property type="nucleotide sequence ID" value="NC_015510.1"/>
</dbReference>
<dbReference type="STRING" id="760192.Halhy_2537"/>
<dbReference type="InterPro" id="IPR036909">
    <property type="entry name" value="Cyt_c-like_dom_sf"/>
</dbReference>
<dbReference type="KEGG" id="hhy:Halhy_2537"/>
<evidence type="ECO:0000256" key="4">
    <source>
        <dbReference type="PROSITE-ProRule" id="PRU00433"/>
    </source>
</evidence>
<dbReference type="AlphaFoldDB" id="F4KYK4"/>
<accession>F4KYK4</accession>
<keyword evidence="3 4" id="KW-0408">Iron</keyword>
<reference evidence="7 8" key="1">
    <citation type="journal article" date="2011" name="Stand. Genomic Sci.">
        <title>Complete genome sequence of Haliscomenobacter hydrossis type strain (O).</title>
        <authorList>
            <consortium name="US DOE Joint Genome Institute (JGI-PGF)"/>
            <person name="Daligault H."/>
            <person name="Lapidus A."/>
            <person name="Zeytun A."/>
            <person name="Nolan M."/>
            <person name="Lucas S."/>
            <person name="Del Rio T.G."/>
            <person name="Tice H."/>
            <person name="Cheng J.F."/>
            <person name="Tapia R."/>
            <person name="Han C."/>
            <person name="Goodwin L."/>
            <person name="Pitluck S."/>
            <person name="Liolios K."/>
            <person name="Pagani I."/>
            <person name="Ivanova N."/>
            <person name="Huntemann M."/>
            <person name="Mavromatis K."/>
            <person name="Mikhailova N."/>
            <person name="Pati A."/>
            <person name="Chen A."/>
            <person name="Palaniappan K."/>
            <person name="Land M."/>
            <person name="Hauser L."/>
            <person name="Brambilla E.M."/>
            <person name="Rohde M."/>
            <person name="Verbarg S."/>
            <person name="Goker M."/>
            <person name="Bristow J."/>
            <person name="Eisen J.A."/>
            <person name="Markowitz V."/>
            <person name="Hugenholtz P."/>
            <person name="Kyrpides N.C."/>
            <person name="Klenk H.P."/>
            <person name="Woyke T."/>
        </authorList>
    </citation>
    <scope>NUCLEOTIDE SEQUENCE [LARGE SCALE GENOMIC DNA]</scope>
    <source>
        <strain evidence="8">ATCC 27775 / DSM 1100 / LMG 10767 / O</strain>
    </source>
</reference>
<keyword evidence="8" id="KW-1185">Reference proteome</keyword>
<dbReference type="InterPro" id="IPR009056">
    <property type="entry name" value="Cyt_c-like_dom"/>
</dbReference>
<organism evidence="7 8">
    <name type="scientific">Haliscomenobacter hydrossis (strain ATCC 27775 / DSM 1100 / LMG 10767 / O)</name>
    <dbReference type="NCBI Taxonomy" id="760192"/>
    <lineage>
        <taxon>Bacteria</taxon>
        <taxon>Pseudomonadati</taxon>
        <taxon>Bacteroidota</taxon>
        <taxon>Saprospiria</taxon>
        <taxon>Saprospirales</taxon>
        <taxon>Haliscomenobacteraceae</taxon>
        <taxon>Haliscomenobacter</taxon>
    </lineage>
</organism>
<evidence type="ECO:0000256" key="5">
    <source>
        <dbReference type="SAM" id="Phobius"/>
    </source>
</evidence>
<protein>
    <submittedName>
        <fullName evidence="7">Cytochrome c class I</fullName>
    </submittedName>
</protein>
<dbReference type="GO" id="GO:0020037">
    <property type="term" value="F:heme binding"/>
    <property type="evidence" value="ECO:0007669"/>
    <property type="project" value="InterPro"/>
</dbReference>
<keyword evidence="1 4" id="KW-0349">Heme</keyword>
<dbReference type="HOGENOM" id="CLU_058582_0_0_10"/>
<dbReference type="Pfam" id="PF21342">
    <property type="entry name" value="SoxA-TsdA_cyt-c"/>
    <property type="match status" value="1"/>
</dbReference>
<keyword evidence="5" id="KW-1133">Transmembrane helix</keyword>
<dbReference type="EMBL" id="CP002691">
    <property type="protein sequence ID" value="AEE50410.1"/>
    <property type="molecule type" value="Genomic_DNA"/>
</dbReference>
<dbReference type="PANTHER" id="PTHR35008:SF9">
    <property type="entry name" value="CYTOCHROME C DOMAIN-CONTAINING PROTEIN"/>
    <property type="match status" value="1"/>
</dbReference>
<dbReference type="Proteomes" id="UP000008461">
    <property type="component" value="Chromosome"/>
</dbReference>
<dbReference type="GO" id="GO:0009055">
    <property type="term" value="F:electron transfer activity"/>
    <property type="evidence" value="ECO:0007669"/>
    <property type="project" value="InterPro"/>
</dbReference>
<dbReference type="GO" id="GO:0046872">
    <property type="term" value="F:metal ion binding"/>
    <property type="evidence" value="ECO:0007669"/>
    <property type="project" value="UniProtKB-KW"/>
</dbReference>
<dbReference type="Gene3D" id="1.10.760.10">
    <property type="entry name" value="Cytochrome c-like domain"/>
    <property type="match status" value="2"/>
</dbReference>
<evidence type="ECO:0000313" key="8">
    <source>
        <dbReference type="Proteomes" id="UP000008461"/>
    </source>
</evidence>
<gene>
    <name evidence="7" type="ordered locus">Halhy_2537</name>
</gene>
<feature type="transmembrane region" description="Helical" evidence="5">
    <location>
        <begin position="20"/>
        <end position="40"/>
    </location>
</feature>
<dbReference type="PANTHER" id="PTHR35008">
    <property type="entry name" value="BLL4482 PROTEIN-RELATED"/>
    <property type="match status" value="1"/>
</dbReference>
<dbReference type="PROSITE" id="PS51007">
    <property type="entry name" value="CYTC"/>
    <property type="match status" value="1"/>
</dbReference>